<name>A0AAU1U426_9ACTN</name>
<sequence length="398" mass="41477">MTGRFTRSLKRRSVPLLAALGLAAGAGLASAPAANADDAIGTTPGTYTYYSFPSATDGLGEVTWSTTVEKDPGYNANTFWSHQFGFNVGNGAYIGMQRNGGDKPTFLFSVWDSFERKPGSEGSYCLQFGGEGEGSSCRMNHDWEEGHTYTSTVAYEGDGWFGATIHDKTTGESFKLGSVQTPATAIKSTGLIDWVEYFEWNDPRATCYDQPYSDAHFGLPTGTAVGAGAAVSSVTKTKSNPPCAAAVDARPDGSTNQRLALGNSKRAEITAPGDKCLAPSGAAEDGAELTLAACKDNGPGAFEQSWVLAADGTVRLPSNYCLTASDKKSVRIADCAGDIATGGKVTDPAKLWTYNPGRKTLVNQATGRSLAPAGSGVKLAPAGPDTQGWHAPVPVGAP</sequence>
<organism evidence="4">
    <name type="scientific">Streptomyces sp. NBC_00119</name>
    <dbReference type="NCBI Taxonomy" id="2975659"/>
    <lineage>
        <taxon>Bacteria</taxon>
        <taxon>Bacillati</taxon>
        <taxon>Actinomycetota</taxon>
        <taxon>Actinomycetes</taxon>
        <taxon>Kitasatosporales</taxon>
        <taxon>Streptomycetaceae</taxon>
        <taxon>Streptomyces</taxon>
    </lineage>
</organism>
<reference evidence="4" key="1">
    <citation type="submission" date="2022-10" db="EMBL/GenBank/DDBJ databases">
        <title>The complete genomes of actinobacterial strains from the NBC collection.</title>
        <authorList>
            <person name="Joergensen T.S."/>
            <person name="Alvarez Arevalo M."/>
            <person name="Sterndorff E.B."/>
            <person name="Faurdal D."/>
            <person name="Vuksanovic O."/>
            <person name="Mourched A.-S."/>
            <person name="Charusanti P."/>
            <person name="Shaw S."/>
            <person name="Blin K."/>
            <person name="Weber T."/>
        </authorList>
    </citation>
    <scope>NUCLEOTIDE SEQUENCE</scope>
    <source>
        <strain evidence="4">NBC_00119</strain>
    </source>
</reference>
<dbReference type="Pfam" id="PF00652">
    <property type="entry name" value="Ricin_B_lectin"/>
    <property type="match status" value="1"/>
</dbReference>
<dbReference type="AlphaFoldDB" id="A0AAU1U426"/>
<evidence type="ECO:0000313" key="4">
    <source>
        <dbReference type="EMBL" id="WTS12335.1"/>
    </source>
</evidence>
<keyword evidence="2" id="KW-0732">Signal</keyword>
<dbReference type="Pfam" id="PF11958">
    <property type="entry name" value="DUF3472"/>
    <property type="match status" value="1"/>
</dbReference>
<proteinExistence type="predicted"/>
<evidence type="ECO:0000256" key="2">
    <source>
        <dbReference type="SAM" id="SignalP"/>
    </source>
</evidence>
<dbReference type="EMBL" id="CP108195">
    <property type="protein sequence ID" value="WTS12335.1"/>
    <property type="molecule type" value="Genomic_DNA"/>
</dbReference>
<feature type="chain" id="PRO_5043827169" evidence="2">
    <location>
        <begin position="37"/>
        <end position="398"/>
    </location>
</feature>
<evidence type="ECO:0000259" key="3">
    <source>
        <dbReference type="SMART" id="SM00458"/>
    </source>
</evidence>
<feature type="region of interest" description="Disordered" evidence="1">
    <location>
        <begin position="372"/>
        <end position="398"/>
    </location>
</feature>
<feature type="domain" description="Ricin B lectin" evidence="3">
    <location>
        <begin position="265"/>
        <end position="392"/>
    </location>
</feature>
<dbReference type="Gene3D" id="2.80.10.50">
    <property type="match status" value="1"/>
</dbReference>
<feature type="signal peptide" evidence="2">
    <location>
        <begin position="1"/>
        <end position="36"/>
    </location>
</feature>
<dbReference type="PROSITE" id="PS50231">
    <property type="entry name" value="RICIN_B_LECTIN"/>
    <property type="match status" value="1"/>
</dbReference>
<protein>
    <submittedName>
        <fullName evidence="4">DUF3472 domain-containing protein</fullName>
    </submittedName>
</protein>
<evidence type="ECO:0000256" key="1">
    <source>
        <dbReference type="SAM" id="MobiDB-lite"/>
    </source>
</evidence>
<dbReference type="InterPro" id="IPR021862">
    <property type="entry name" value="DUF3472"/>
</dbReference>
<dbReference type="SMART" id="SM00458">
    <property type="entry name" value="RICIN"/>
    <property type="match status" value="1"/>
</dbReference>
<dbReference type="InterPro" id="IPR000772">
    <property type="entry name" value="Ricin_B_lectin"/>
</dbReference>
<dbReference type="InterPro" id="IPR035992">
    <property type="entry name" value="Ricin_B-like_lectins"/>
</dbReference>
<dbReference type="PROSITE" id="PS51318">
    <property type="entry name" value="TAT"/>
    <property type="match status" value="1"/>
</dbReference>
<gene>
    <name evidence="4" type="ORF">OHU69_15640</name>
</gene>
<accession>A0AAU1U426</accession>
<dbReference type="InterPro" id="IPR006311">
    <property type="entry name" value="TAT_signal"/>
</dbReference>
<dbReference type="SUPFAM" id="SSF50370">
    <property type="entry name" value="Ricin B-like lectins"/>
    <property type="match status" value="1"/>
</dbReference>